<evidence type="ECO:0000256" key="1">
    <source>
        <dbReference type="SAM" id="SignalP"/>
    </source>
</evidence>
<comment type="caution">
    <text evidence="2">The sequence shown here is derived from an EMBL/GenBank/DDBJ whole genome shotgun (WGS) entry which is preliminary data.</text>
</comment>
<name>A0A5B7CYD8_PORTR</name>
<proteinExistence type="predicted"/>
<reference evidence="2 3" key="1">
    <citation type="submission" date="2019-05" db="EMBL/GenBank/DDBJ databases">
        <title>Another draft genome of Portunus trituberculatus and its Hox gene families provides insights of decapod evolution.</title>
        <authorList>
            <person name="Jeong J.-H."/>
            <person name="Song I."/>
            <person name="Kim S."/>
            <person name="Choi T."/>
            <person name="Kim D."/>
            <person name="Ryu S."/>
            <person name="Kim W."/>
        </authorList>
    </citation>
    <scope>NUCLEOTIDE SEQUENCE [LARGE SCALE GENOMIC DNA]</scope>
    <source>
        <tissue evidence="2">Muscle</tissue>
    </source>
</reference>
<keyword evidence="1" id="KW-0732">Signal</keyword>
<sequence>MKYKNMKNFHVFPMALVVSSMLTAVYHETIAGVEALMAGAAGWALLHGMGITGTHAATDLSHFSSTHHSRMALIKMHSFAIFCHLII</sequence>
<organism evidence="2 3">
    <name type="scientific">Portunus trituberculatus</name>
    <name type="common">Swimming crab</name>
    <name type="synonym">Neptunus trituberculatus</name>
    <dbReference type="NCBI Taxonomy" id="210409"/>
    <lineage>
        <taxon>Eukaryota</taxon>
        <taxon>Metazoa</taxon>
        <taxon>Ecdysozoa</taxon>
        <taxon>Arthropoda</taxon>
        <taxon>Crustacea</taxon>
        <taxon>Multicrustacea</taxon>
        <taxon>Malacostraca</taxon>
        <taxon>Eumalacostraca</taxon>
        <taxon>Eucarida</taxon>
        <taxon>Decapoda</taxon>
        <taxon>Pleocyemata</taxon>
        <taxon>Brachyura</taxon>
        <taxon>Eubrachyura</taxon>
        <taxon>Portunoidea</taxon>
        <taxon>Portunidae</taxon>
        <taxon>Portuninae</taxon>
        <taxon>Portunus</taxon>
    </lineage>
</organism>
<gene>
    <name evidence="2" type="ORF">E2C01_005161</name>
</gene>
<feature type="chain" id="PRO_5023060272" evidence="1">
    <location>
        <begin position="28"/>
        <end position="87"/>
    </location>
</feature>
<keyword evidence="3" id="KW-1185">Reference proteome</keyword>
<accession>A0A5B7CYD8</accession>
<dbReference type="EMBL" id="VSRR010000218">
    <property type="protein sequence ID" value="MPC12463.1"/>
    <property type="molecule type" value="Genomic_DNA"/>
</dbReference>
<evidence type="ECO:0000313" key="3">
    <source>
        <dbReference type="Proteomes" id="UP000324222"/>
    </source>
</evidence>
<dbReference type="Proteomes" id="UP000324222">
    <property type="component" value="Unassembled WGS sequence"/>
</dbReference>
<feature type="signal peptide" evidence="1">
    <location>
        <begin position="1"/>
        <end position="27"/>
    </location>
</feature>
<protein>
    <submittedName>
        <fullName evidence="2">Uncharacterized protein</fullName>
    </submittedName>
</protein>
<evidence type="ECO:0000313" key="2">
    <source>
        <dbReference type="EMBL" id="MPC12463.1"/>
    </source>
</evidence>
<dbReference type="AlphaFoldDB" id="A0A5B7CYD8"/>